<organism evidence="2 3">
    <name type="scientific">Bacillus mycoides</name>
    <dbReference type="NCBI Taxonomy" id="1405"/>
    <lineage>
        <taxon>Bacteria</taxon>
        <taxon>Bacillati</taxon>
        <taxon>Bacillota</taxon>
        <taxon>Bacilli</taxon>
        <taxon>Bacillales</taxon>
        <taxon>Bacillaceae</taxon>
        <taxon>Bacillus</taxon>
        <taxon>Bacillus cereus group</taxon>
    </lineage>
</organism>
<accession>A0A4U3A2B8</accession>
<comment type="caution">
    <text evidence="2">The sequence shown here is derived from an EMBL/GenBank/DDBJ whole genome shotgun (WGS) entry which is preliminary data.</text>
</comment>
<dbReference type="InterPro" id="IPR008414">
    <property type="entry name" value="HBL"/>
</dbReference>
<dbReference type="InterPro" id="IPR052785">
    <property type="entry name" value="Enterotoxin_cmpnt"/>
</dbReference>
<dbReference type="EMBL" id="SZOD01000687">
    <property type="protein sequence ID" value="TKI81627.1"/>
    <property type="molecule type" value="Genomic_DNA"/>
</dbReference>
<dbReference type="PANTHER" id="PTHR38443">
    <property type="match status" value="1"/>
</dbReference>
<dbReference type="GO" id="GO:0016020">
    <property type="term" value="C:membrane"/>
    <property type="evidence" value="ECO:0007669"/>
    <property type="project" value="InterPro"/>
</dbReference>
<sequence length="272" mass="30290">MNKNFPYKLLAVSTFLTLTTTTVVSPVAALASESKMEQTSTEDISLSVNSEKMKKALQDAGVFAKSMNDYSYLLIKNPDVNFEGIDIKGYTNLPSQILQDQKNAREHATKWDSHIKKQLLDTLTGIVEYDTKFDNYYDTLVEAINEGDADTLKEGITDLQGEIKQNQAYTQNLIQELAKLRDSIGEDVRAFGGHKDILHSILKNQASGIDEDEKRLNEVLEQVRHFKQVESDGIITVSIPSIPTWIAGGVMIGVARNNLGTLEPLLAQLRQT</sequence>
<keyword evidence="1" id="KW-0732">Signal</keyword>
<dbReference type="CDD" id="cd22653">
    <property type="entry name" value="ClyA_HblB-like"/>
    <property type="match status" value="1"/>
</dbReference>
<feature type="non-terminal residue" evidence="2">
    <location>
        <position position="272"/>
    </location>
</feature>
<protein>
    <submittedName>
        <fullName evidence="2">Hemolysin</fullName>
    </submittedName>
</protein>
<feature type="chain" id="PRO_5020436313" evidence="1">
    <location>
        <begin position="32"/>
        <end position="272"/>
    </location>
</feature>
<dbReference type="PANTHER" id="PTHR38443:SF2">
    <property type="entry name" value="NON-HEMOLYTIC ENTEROTOXIN LYTIC COMPONENT L1"/>
    <property type="match status" value="1"/>
</dbReference>
<dbReference type="Pfam" id="PF05791">
    <property type="entry name" value="Bacillus_HBL"/>
    <property type="match status" value="1"/>
</dbReference>
<dbReference type="SUPFAM" id="SSF58100">
    <property type="entry name" value="Bacterial hemolysins"/>
    <property type="match status" value="1"/>
</dbReference>
<reference evidence="2 3" key="1">
    <citation type="journal article" date="2019" name="Environ. Microbiol.">
        <title>An active ?-lactamase is a part of an orchestrated cell wall stress resistance network of Bacillus subtilis and related rhizosphere species.</title>
        <authorList>
            <person name="Bucher T."/>
            <person name="Keren-Paz A."/>
            <person name="Hausser J."/>
            <person name="Olender T."/>
            <person name="Cytryn E."/>
            <person name="Kolodkin-Gal I."/>
        </authorList>
    </citation>
    <scope>NUCLEOTIDE SEQUENCE [LARGE SCALE GENOMIC DNA]</scope>
    <source>
        <strain evidence="2 3">I186</strain>
    </source>
</reference>
<feature type="signal peptide" evidence="1">
    <location>
        <begin position="1"/>
        <end position="31"/>
    </location>
</feature>
<dbReference type="AlphaFoldDB" id="A0A4U3A2B8"/>
<dbReference type="Proteomes" id="UP000305524">
    <property type="component" value="Unassembled WGS sequence"/>
</dbReference>
<proteinExistence type="predicted"/>
<gene>
    <name evidence="2" type="ORF">FC701_24335</name>
</gene>
<evidence type="ECO:0000256" key="1">
    <source>
        <dbReference type="SAM" id="SignalP"/>
    </source>
</evidence>
<dbReference type="RefSeq" id="WP_137058781.1">
    <property type="nucleotide sequence ID" value="NZ_SZOD01000687.1"/>
</dbReference>
<name>A0A4U3A2B8_BACMY</name>
<evidence type="ECO:0000313" key="2">
    <source>
        <dbReference type="EMBL" id="TKI81627.1"/>
    </source>
</evidence>
<dbReference type="Gene3D" id="1.20.1170.10">
    <property type="match status" value="1"/>
</dbReference>
<evidence type="ECO:0000313" key="3">
    <source>
        <dbReference type="Proteomes" id="UP000305524"/>
    </source>
</evidence>